<dbReference type="InterPro" id="IPR036388">
    <property type="entry name" value="WH-like_DNA-bd_sf"/>
</dbReference>
<comment type="caution">
    <text evidence="2">The sequence shown here is derived from an EMBL/GenBank/DDBJ whole genome shotgun (WGS) entry which is preliminary data.</text>
</comment>
<evidence type="ECO:0000256" key="1">
    <source>
        <dbReference type="SAM" id="MobiDB-lite"/>
    </source>
</evidence>
<dbReference type="EMBL" id="BONI01000024">
    <property type="protein sequence ID" value="GIG06502.1"/>
    <property type="molecule type" value="Genomic_DNA"/>
</dbReference>
<evidence type="ECO:0008006" key="4">
    <source>
        <dbReference type="Google" id="ProtNLM"/>
    </source>
</evidence>
<feature type="region of interest" description="Disordered" evidence="1">
    <location>
        <begin position="99"/>
        <end position="124"/>
    </location>
</feature>
<dbReference type="SUPFAM" id="SSF46785">
    <property type="entry name" value="Winged helix' DNA-binding domain"/>
    <property type="match status" value="1"/>
</dbReference>
<dbReference type="RefSeq" id="WP_239167409.1">
    <property type="nucleotide sequence ID" value="NZ_BAAALC010000033.1"/>
</dbReference>
<dbReference type="InterPro" id="IPR036390">
    <property type="entry name" value="WH_DNA-bd_sf"/>
</dbReference>
<reference evidence="2 3" key="1">
    <citation type="submission" date="2021-01" db="EMBL/GenBank/DDBJ databases">
        <title>Whole genome shotgun sequence of Catellatospora coxensis NBRC 107359.</title>
        <authorList>
            <person name="Komaki H."/>
            <person name="Tamura T."/>
        </authorList>
    </citation>
    <scope>NUCLEOTIDE SEQUENCE [LARGE SCALE GENOMIC DNA]</scope>
    <source>
        <strain evidence="2 3">NBRC 107359</strain>
    </source>
</reference>
<gene>
    <name evidence="2" type="ORF">Cco03nite_32020</name>
</gene>
<dbReference type="AlphaFoldDB" id="A0A8J3KUJ1"/>
<accession>A0A8J3KUJ1</accession>
<dbReference type="Gene3D" id="1.10.10.10">
    <property type="entry name" value="Winged helix-like DNA-binding domain superfamily/Winged helix DNA-binding domain"/>
    <property type="match status" value="1"/>
</dbReference>
<sequence length="124" mass="13789">MAQTASGSRTWTFLTNHAHVLLALARQPDARLRDVAVEVGITERACQAIVLDLETAGYLVRHRVGRRNHYTIDPDGPFRHPAEADHRIGALIALLAAPRAERPARREPEPEQAAQPPQPSRPQR</sequence>
<keyword evidence="3" id="KW-1185">Reference proteome</keyword>
<name>A0A8J3KUJ1_9ACTN</name>
<protein>
    <recommendedName>
        <fullName evidence="4">MarR family protein</fullName>
    </recommendedName>
</protein>
<evidence type="ECO:0000313" key="2">
    <source>
        <dbReference type="EMBL" id="GIG06502.1"/>
    </source>
</evidence>
<proteinExistence type="predicted"/>
<evidence type="ECO:0000313" key="3">
    <source>
        <dbReference type="Proteomes" id="UP000630887"/>
    </source>
</evidence>
<feature type="compositionally biased region" description="Basic and acidic residues" evidence="1">
    <location>
        <begin position="99"/>
        <end position="109"/>
    </location>
</feature>
<dbReference type="Proteomes" id="UP000630887">
    <property type="component" value="Unassembled WGS sequence"/>
</dbReference>
<organism evidence="2 3">
    <name type="scientific">Catellatospora coxensis</name>
    <dbReference type="NCBI Taxonomy" id="310354"/>
    <lineage>
        <taxon>Bacteria</taxon>
        <taxon>Bacillati</taxon>
        <taxon>Actinomycetota</taxon>
        <taxon>Actinomycetes</taxon>
        <taxon>Micromonosporales</taxon>
        <taxon>Micromonosporaceae</taxon>
        <taxon>Catellatospora</taxon>
    </lineage>
</organism>